<feature type="signal peptide" evidence="1">
    <location>
        <begin position="1"/>
        <end position="20"/>
    </location>
</feature>
<evidence type="ECO:0000313" key="4">
    <source>
        <dbReference type="Proteomes" id="UP000001555"/>
    </source>
</evidence>
<dbReference type="VEuPathDB" id="VectorBase:ISCW020238"/>
<accession>B7Q1N0</accession>
<dbReference type="EnsemblMetazoa" id="ISCW020238-RA">
    <property type="protein sequence ID" value="ISCW020238-PA"/>
    <property type="gene ID" value="ISCW020238"/>
</dbReference>
<reference evidence="3" key="2">
    <citation type="submission" date="2020-05" db="UniProtKB">
        <authorList>
            <consortium name="EnsemblMetazoa"/>
        </authorList>
    </citation>
    <scope>IDENTIFICATION</scope>
    <source>
        <strain evidence="3">wikel</strain>
    </source>
</reference>
<evidence type="ECO:0000313" key="2">
    <source>
        <dbReference type="EMBL" id="EEC12745.1"/>
    </source>
</evidence>
<evidence type="ECO:0000256" key="1">
    <source>
        <dbReference type="SAM" id="SignalP"/>
    </source>
</evidence>
<dbReference type="AlphaFoldDB" id="B7Q1N0"/>
<sequence>MKTSALFAFIFCAVVGTVFGGGLGGGHSVIVLKGIHSGGFGSGGGGNGGFGGGFGGAGGNGGSGQTHVVQGPTYLVKTLHKVSKVSHGGGSAGGFSGTSFGYGGGFGTTYGGGLGGYGSSFGGGHGGGHGGWW</sequence>
<keyword evidence="1" id="KW-0732">Signal</keyword>
<dbReference type="EMBL" id="DS838300">
    <property type="protein sequence ID" value="EEC12745.1"/>
    <property type="molecule type" value="Genomic_DNA"/>
</dbReference>
<dbReference type="EMBL" id="ABJB010192668">
    <property type="status" value="NOT_ANNOTATED_CDS"/>
    <property type="molecule type" value="Genomic_DNA"/>
</dbReference>
<gene>
    <name evidence="3" type="primary">8034546</name>
    <name evidence="2" type="ORF">IscW_ISCW020238</name>
</gene>
<evidence type="ECO:0000313" key="3">
    <source>
        <dbReference type="EnsemblMetazoa" id="ISCW020238-PA"/>
    </source>
</evidence>
<name>B7Q1N0_IXOSC</name>
<protein>
    <submittedName>
        <fullName evidence="2 3">Glycine-rich protein, putative</fullName>
    </submittedName>
</protein>
<keyword evidence="4" id="KW-1185">Reference proteome</keyword>
<organism>
    <name type="scientific">Ixodes scapularis</name>
    <name type="common">Black-legged tick</name>
    <name type="synonym">Deer tick</name>
    <dbReference type="NCBI Taxonomy" id="6945"/>
    <lineage>
        <taxon>Eukaryota</taxon>
        <taxon>Metazoa</taxon>
        <taxon>Ecdysozoa</taxon>
        <taxon>Arthropoda</taxon>
        <taxon>Chelicerata</taxon>
        <taxon>Arachnida</taxon>
        <taxon>Acari</taxon>
        <taxon>Parasitiformes</taxon>
        <taxon>Ixodida</taxon>
        <taxon>Ixodoidea</taxon>
        <taxon>Ixodidae</taxon>
        <taxon>Ixodinae</taxon>
        <taxon>Ixodes</taxon>
    </lineage>
</organism>
<dbReference type="Proteomes" id="UP000001555">
    <property type="component" value="Unassembled WGS sequence"/>
</dbReference>
<dbReference type="HOGENOM" id="CLU_1908998_0_0_1"/>
<dbReference type="InParanoid" id="B7Q1N0"/>
<dbReference type="PaxDb" id="6945-B7Q1N0"/>
<feature type="chain" id="PRO_5010826580" evidence="1">
    <location>
        <begin position="21"/>
        <end position="133"/>
    </location>
</feature>
<proteinExistence type="predicted"/>
<reference evidence="2 4" key="1">
    <citation type="submission" date="2008-03" db="EMBL/GenBank/DDBJ databases">
        <title>Annotation of Ixodes scapularis.</title>
        <authorList>
            <consortium name="Ixodes scapularis Genome Project Consortium"/>
            <person name="Caler E."/>
            <person name="Hannick L.I."/>
            <person name="Bidwell S."/>
            <person name="Joardar V."/>
            <person name="Thiagarajan M."/>
            <person name="Amedeo P."/>
            <person name="Galinsky K.J."/>
            <person name="Schobel S."/>
            <person name="Inman J."/>
            <person name="Hostetler J."/>
            <person name="Miller J."/>
            <person name="Hammond M."/>
            <person name="Megy K."/>
            <person name="Lawson D."/>
            <person name="Kodira C."/>
            <person name="Sutton G."/>
            <person name="Meyer J."/>
            <person name="Hill C.A."/>
            <person name="Birren B."/>
            <person name="Nene V."/>
            <person name="Collins F."/>
            <person name="Alarcon-Chaidez F."/>
            <person name="Wikel S."/>
            <person name="Strausberg R."/>
        </authorList>
    </citation>
    <scope>NUCLEOTIDE SEQUENCE [LARGE SCALE GENOMIC DNA]</scope>
    <source>
        <strain evidence="4">Wikel</strain>
        <strain evidence="2">Wikel colony</strain>
    </source>
</reference>